<dbReference type="EMBL" id="BBMT01000006">
    <property type="protein sequence ID" value="GAL35008.1"/>
    <property type="molecule type" value="Genomic_DNA"/>
</dbReference>
<reference evidence="1 2" key="2">
    <citation type="submission" date="2014-09" db="EMBL/GenBank/DDBJ databases">
        <authorList>
            <consortium name="NBRP consortium"/>
            <person name="Sawabe T."/>
            <person name="Meirelles P."/>
            <person name="Nakanishi M."/>
            <person name="Sayaka M."/>
            <person name="Hattori M."/>
            <person name="Ohkuma M."/>
        </authorList>
    </citation>
    <scope>NUCLEOTIDE SEQUENCE [LARGE SCALE GENOMIC DNA]</scope>
    <source>
        <strain evidence="1 2">JCM 19240</strain>
    </source>
</reference>
<sequence length="39" mass="4449">MPVETVMGTFMLAMALRLLYRMNNMKGCCPVSFMVVYKA</sequence>
<evidence type="ECO:0000313" key="1">
    <source>
        <dbReference type="EMBL" id="GAL35008.1"/>
    </source>
</evidence>
<organism evidence="1 2">
    <name type="scientific">Vibrio maritimus</name>
    <dbReference type="NCBI Taxonomy" id="990268"/>
    <lineage>
        <taxon>Bacteria</taxon>
        <taxon>Pseudomonadati</taxon>
        <taxon>Pseudomonadota</taxon>
        <taxon>Gammaproteobacteria</taxon>
        <taxon>Vibrionales</taxon>
        <taxon>Vibrionaceae</taxon>
        <taxon>Vibrio</taxon>
    </lineage>
</organism>
<gene>
    <name evidence="1" type="ORF">JCM19240_3378</name>
</gene>
<proteinExistence type="predicted"/>
<comment type="caution">
    <text evidence="1">The sequence shown here is derived from an EMBL/GenBank/DDBJ whole genome shotgun (WGS) entry which is preliminary data.</text>
</comment>
<dbReference type="Proteomes" id="UP000029224">
    <property type="component" value="Unassembled WGS sequence"/>
</dbReference>
<evidence type="ECO:0000313" key="2">
    <source>
        <dbReference type="Proteomes" id="UP000029224"/>
    </source>
</evidence>
<accession>A0A090T745</accession>
<dbReference type="AlphaFoldDB" id="A0A090T745"/>
<reference evidence="1 2" key="1">
    <citation type="submission" date="2014-09" db="EMBL/GenBank/DDBJ databases">
        <title>Vibrio maritimus JCM 19240. (C210) whole genome shotgun sequence.</title>
        <authorList>
            <person name="Sawabe T."/>
            <person name="Meirelles P."/>
            <person name="Nakanishi M."/>
            <person name="Sayaka M."/>
            <person name="Hattori M."/>
            <person name="Ohkuma M."/>
        </authorList>
    </citation>
    <scope>NUCLEOTIDE SEQUENCE [LARGE SCALE GENOMIC DNA]</scope>
    <source>
        <strain evidence="1 2">JCM 19240</strain>
    </source>
</reference>
<name>A0A090T745_9VIBR</name>
<keyword evidence="2" id="KW-1185">Reference proteome</keyword>
<protein>
    <submittedName>
        <fullName evidence="1">Uncharacterized protein</fullName>
    </submittedName>
</protein>